<dbReference type="EMBL" id="HG994369">
    <property type="protein sequence ID" value="CAF1923405.1"/>
    <property type="molecule type" value="Genomic_DNA"/>
</dbReference>
<proteinExistence type="predicted"/>
<dbReference type="Proteomes" id="UP001295469">
    <property type="component" value="Chromosome C05"/>
</dbReference>
<dbReference type="AlphaFoldDB" id="A0A816KQS8"/>
<protein>
    <submittedName>
        <fullName evidence="1">(rape) hypothetical protein</fullName>
    </submittedName>
</protein>
<reference evidence="1" key="1">
    <citation type="submission" date="2021-01" db="EMBL/GenBank/DDBJ databases">
        <authorList>
            <consortium name="Genoscope - CEA"/>
            <person name="William W."/>
        </authorList>
    </citation>
    <scope>NUCLEOTIDE SEQUENCE</scope>
</reference>
<name>A0A816KQS8_BRANA</name>
<gene>
    <name evidence="1" type="ORF">DARMORV10_C05P00670.1</name>
</gene>
<organism evidence="1">
    <name type="scientific">Brassica napus</name>
    <name type="common">Rape</name>
    <dbReference type="NCBI Taxonomy" id="3708"/>
    <lineage>
        <taxon>Eukaryota</taxon>
        <taxon>Viridiplantae</taxon>
        <taxon>Streptophyta</taxon>
        <taxon>Embryophyta</taxon>
        <taxon>Tracheophyta</taxon>
        <taxon>Spermatophyta</taxon>
        <taxon>Magnoliopsida</taxon>
        <taxon>eudicotyledons</taxon>
        <taxon>Gunneridae</taxon>
        <taxon>Pentapetalae</taxon>
        <taxon>rosids</taxon>
        <taxon>malvids</taxon>
        <taxon>Brassicales</taxon>
        <taxon>Brassicaceae</taxon>
        <taxon>Brassiceae</taxon>
        <taxon>Brassica</taxon>
    </lineage>
</organism>
<accession>A0A816KQS8</accession>
<evidence type="ECO:0000313" key="1">
    <source>
        <dbReference type="EMBL" id="CAF1923405.1"/>
    </source>
</evidence>
<sequence>MGFSSQIRRRTRRLKLLFSRRSSAFLTEKALAADDLLHIALARIHRTRGWYQLCSPHWTQPVLSPAVVLIPLRIFFTGDATLLLSLSRSWAKTIC</sequence>